<keyword evidence="1" id="KW-0812">Transmembrane</keyword>
<accession>A0ABY4ETY6</accession>
<dbReference type="SUPFAM" id="SSF48371">
    <property type="entry name" value="ARM repeat"/>
    <property type="match status" value="1"/>
</dbReference>
<feature type="transmembrane region" description="Helical" evidence="1">
    <location>
        <begin position="48"/>
        <end position="71"/>
    </location>
</feature>
<dbReference type="InterPro" id="IPR016024">
    <property type="entry name" value="ARM-type_fold"/>
</dbReference>
<dbReference type="PANTHER" id="PTHR37813">
    <property type="entry name" value="FELS-2 PROPHAGE PROTEIN"/>
    <property type="match status" value="1"/>
</dbReference>
<keyword evidence="3" id="KW-1185">Reference proteome</keyword>
<reference evidence="2 3" key="1">
    <citation type="submission" date="2022-04" db="EMBL/GenBank/DDBJ databases">
        <title>Gracilibacillus sp. isolated from saltern.</title>
        <authorList>
            <person name="Won M."/>
            <person name="Lee C.-M."/>
            <person name="Woen H.-Y."/>
            <person name="Kwon S.-W."/>
        </authorList>
    </citation>
    <scope>NUCLEOTIDE SEQUENCE [LARGE SCALE GENOMIC DNA]</scope>
    <source>
        <strain evidence="2 3">SSWR10-1</strain>
    </source>
</reference>
<sequence length="629" mass="67859">MASMDLGQFGAEVVLDTSKFDKGMSNVDGKMKKSEGGMKSFGGKMGKMAAGAIAGISAAAVGAGAAGIAMANKFSDSADRIDKTSMKLGISTDAFQELEFAMGQVGVNSGTMEKSIGRLNQRLADTDGNEKYRTAIQDLGVATEDASGKTRDADEVFMETIQSLHEVGDSTEQAALAQEIFGTKTARELMPAIQAGGDSIADLRDEAHELGAVIGEDGVESGVLWADTVDKMKNMAQGLFNSIAVELLPVFQNLVDWVIANMPQIQATMKTVFSVIKTVIGTGIEWVQRFISWLKNWINDNQSTLDTIKTGFQDFFNLVKDLFKGFVTLAKNIWKNYGEDLLAYAKNTFNNIKTIISGVLNVIKGIIKTVTGIITGDWSKAWEGVKQILSGAWDIIKGVVNQGINLIKTYINIGLKAVRSVFSSIWNGIKSVVSSVISNIVSNVSSKFNSMKSRVSSIFNGIKSIASSVFNRVKSAITSPVEKAVSTVKNLVGKIKGAFDFDWSLPKLKLPKVNVTTKKNSLGIPIPKFDIDWHKNGGFFDSPSVIGVGEAGKEAVVPLVGKQMNPFADAVYKRLANNMNKGNTTNNNNNTNNTNNNFSVNIEVSGSNTDADEIYDTFIDNLKDLGVRF</sequence>
<dbReference type="PANTHER" id="PTHR37813:SF1">
    <property type="entry name" value="FELS-2 PROPHAGE PROTEIN"/>
    <property type="match status" value="1"/>
</dbReference>
<keyword evidence="1" id="KW-1133">Transmembrane helix</keyword>
<dbReference type="RefSeq" id="WP_244717162.1">
    <property type="nucleotide sequence ID" value="NZ_CP095072.1"/>
</dbReference>
<dbReference type="Gene3D" id="1.20.120.20">
    <property type="entry name" value="Apolipoprotein"/>
    <property type="match status" value="1"/>
</dbReference>
<protein>
    <recommendedName>
        <fullName evidence="4">Phage-related protein</fullName>
    </recommendedName>
</protein>
<proteinExistence type="predicted"/>
<evidence type="ECO:0000313" key="3">
    <source>
        <dbReference type="Proteomes" id="UP000831782"/>
    </source>
</evidence>
<keyword evidence="1" id="KW-0472">Membrane</keyword>
<name>A0ABY4ETY6_9BACI</name>
<gene>
    <name evidence="2" type="ORF">MUN88_17020</name>
</gene>
<dbReference type="Proteomes" id="UP000831782">
    <property type="component" value="Chromosome"/>
</dbReference>
<evidence type="ECO:0000256" key="1">
    <source>
        <dbReference type="SAM" id="Phobius"/>
    </source>
</evidence>
<dbReference type="EMBL" id="CP095072">
    <property type="protein sequence ID" value="UOQ47734.1"/>
    <property type="molecule type" value="Genomic_DNA"/>
</dbReference>
<evidence type="ECO:0008006" key="4">
    <source>
        <dbReference type="Google" id="ProtNLM"/>
    </source>
</evidence>
<organism evidence="2 3">
    <name type="scientific">Gracilibacillus caseinilyticus</name>
    <dbReference type="NCBI Taxonomy" id="2932256"/>
    <lineage>
        <taxon>Bacteria</taxon>
        <taxon>Bacillati</taxon>
        <taxon>Bacillota</taxon>
        <taxon>Bacilli</taxon>
        <taxon>Bacillales</taxon>
        <taxon>Bacillaceae</taxon>
        <taxon>Gracilibacillus</taxon>
    </lineage>
</organism>
<evidence type="ECO:0000313" key="2">
    <source>
        <dbReference type="EMBL" id="UOQ47734.1"/>
    </source>
</evidence>